<sequence>MFGQKPRLPVDSLLGADQEELVVRPVQDWVDEHRNVLHSVYAQAKENLQQAAERRNRHYQPNVTTILPSGTLVYKRSHPLGRHKIQDAWDPSVYVIVENLDPDGRVYRICPRDVAGATQNVNRAELKVLFSTLPQQQHDQQCPDPGLHSDPSTPTRSDCSSESSFDGGVAEAVVVPSTQSSDCMVSPPHLPRGSQAPDEVVPSSQRATTPVPVGCQDQQGGGIEGVGVSHSPVDVFRCAATQTEPSPTAVRRSTGKKTQVVSQARRAVCVGPSLHLKCSTAATQVQPRRGCQNL</sequence>
<evidence type="ECO:0000313" key="3">
    <source>
        <dbReference type="Proteomes" id="UP000283210"/>
    </source>
</evidence>
<feature type="region of interest" description="Disordered" evidence="1">
    <location>
        <begin position="135"/>
        <end position="211"/>
    </location>
</feature>
<evidence type="ECO:0000256" key="1">
    <source>
        <dbReference type="SAM" id="MobiDB-lite"/>
    </source>
</evidence>
<protein>
    <submittedName>
        <fullName evidence="2">Uncharacterized protein</fullName>
    </submittedName>
</protein>
<gene>
    <name evidence="2" type="ORF">OJAV_G00156790</name>
</gene>
<reference evidence="2 3" key="2">
    <citation type="submission" date="2019-01" db="EMBL/GenBank/DDBJ databases">
        <title>A chromosome length genome reference of the Java medaka (oryzias javanicus).</title>
        <authorList>
            <person name="Herpin A."/>
            <person name="Takehana Y."/>
            <person name="Naruse K."/>
            <person name="Ansai S."/>
            <person name="Kawaguchi M."/>
        </authorList>
    </citation>
    <scope>NUCLEOTIDE SEQUENCE [LARGE SCALE GENOMIC DNA]</scope>
    <source>
        <strain evidence="2">RS831</strain>
        <tissue evidence="2">Whole body</tissue>
    </source>
</reference>
<feature type="compositionally biased region" description="Polar residues" evidence="1">
    <location>
        <begin position="150"/>
        <end position="164"/>
    </location>
</feature>
<feature type="compositionally biased region" description="Low complexity" evidence="1">
    <location>
        <begin position="135"/>
        <end position="145"/>
    </location>
</feature>
<organism evidence="2 3">
    <name type="scientific">Oryzias javanicus</name>
    <name type="common">Javanese ricefish</name>
    <name type="synonym">Aplocheilus javanicus</name>
    <dbReference type="NCBI Taxonomy" id="123683"/>
    <lineage>
        <taxon>Eukaryota</taxon>
        <taxon>Metazoa</taxon>
        <taxon>Chordata</taxon>
        <taxon>Craniata</taxon>
        <taxon>Vertebrata</taxon>
        <taxon>Euteleostomi</taxon>
        <taxon>Actinopterygii</taxon>
        <taxon>Neopterygii</taxon>
        <taxon>Teleostei</taxon>
        <taxon>Neoteleostei</taxon>
        <taxon>Acanthomorphata</taxon>
        <taxon>Ovalentaria</taxon>
        <taxon>Atherinomorphae</taxon>
        <taxon>Beloniformes</taxon>
        <taxon>Adrianichthyidae</taxon>
        <taxon>Oryziinae</taxon>
        <taxon>Oryzias</taxon>
    </lineage>
</organism>
<accession>A0A3S2P244</accession>
<name>A0A3S2P244_ORYJA</name>
<keyword evidence="3" id="KW-1185">Reference proteome</keyword>
<proteinExistence type="predicted"/>
<reference evidence="2 3" key="1">
    <citation type="submission" date="2018-11" db="EMBL/GenBank/DDBJ databases">
        <authorList>
            <person name="Lopez-Roques C."/>
            <person name="Donnadieu C."/>
            <person name="Bouchez O."/>
            <person name="Klopp C."/>
            <person name="Cabau C."/>
            <person name="Zahm M."/>
        </authorList>
    </citation>
    <scope>NUCLEOTIDE SEQUENCE [LARGE SCALE GENOMIC DNA]</scope>
    <source>
        <strain evidence="2">RS831</strain>
        <tissue evidence="2">Whole body</tissue>
    </source>
</reference>
<dbReference type="EMBL" id="CM012452">
    <property type="protein sequence ID" value="RVE62399.1"/>
    <property type="molecule type" value="Genomic_DNA"/>
</dbReference>
<dbReference type="AlphaFoldDB" id="A0A3S2P244"/>
<dbReference type="OrthoDB" id="8952144at2759"/>
<evidence type="ECO:0000313" key="2">
    <source>
        <dbReference type="EMBL" id="RVE62399.1"/>
    </source>
</evidence>
<dbReference type="Proteomes" id="UP000283210">
    <property type="component" value="Chromosome 16"/>
</dbReference>